<evidence type="ECO:0000256" key="1">
    <source>
        <dbReference type="ARBA" id="ARBA00022649"/>
    </source>
</evidence>
<sequence>MKQLVFSPAAKNDLLNIWDYGADNFGEDAADRYHDEIMDIMERVAAGVYQGRDASHIRAGYLKYNLRREVAFYRESDDRIEVIRILGGAMDHARHL</sequence>
<protein>
    <recommendedName>
        <fullName evidence="2">Toxin</fullName>
    </recommendedName>
</protein>
<keyword evidence="1" id="KW-1277">Toxin-antitoxin system</keyword>
<dbReference type="Gene3D" id="3.30.2310.20">
    <property type="entry name" value="RelE-like"/>
    <property type="match status" value="1"/>
</dbReference>
<accession>A0A149S7D6</accession>
<comment type="caution">
    <text evidence="3">The sequence shown here is derived from an EMBL/GenBank/DDBJ whole genome shotgun (WGS) entry which is preliminary data.</text>
</comment>
<reference evidence="3 4" key="1">
    <citation type="submission" date="2015-06" db="EMBL/GenBank/DDBJ databases">
        <title>Improved classification and identification of acetic acid bacteria using matrix-assisted laser desorption/ionization time-of-flight mass spectrometry; Gluconobacter nephelii and Gluconobacter uchimurae are later heterotypic synonyms of Gluconobacter japonicus and Gluconobacter oxydans, respectively.</title>
        <authorList>
            <person name="Li L."/>
            <person name="Cleenwerck I."/>
            <person name="De Vuyst L."/>
            <person name="Vandamme P."/>
        </authorList>
    </citation>
    <scope>NUCLEOTIDE SEQUENCE [LARGE SCALE GENOMIC DNA]</scope>
    <source>
        <strain evidence="3 4">LMG 1676</strain>
    </source>
</reference>
<evidence type="ECO:0000313" key="4">
    <source>
        <dbReference type="Proteomes" id="UP000075655"/>
    </source>
</evidence>
<proteinExistence type="inferred from homology"/>
<organism evidence="3 4">
    <name type="scientific">Gluconobacter oxydans</name>
    <name type="common">Gluconobacter suboxydans</name>
    <dbReference type="NCBI Taxonomy" id="442"/>
    <lineage>
        <taxon>Bacteria</taxon>
        <taxon>Pseudomonadati</taxon>
        <taxon>Pseudomonadota</taxon>
        <taxon>Alphaproteobacteria</taxon>
        <taxon>Acetobacterales</taxon>
        <taxon>Acetobacteraceae</taxon>
        <taxon>Gluconobacter</taxon>
    </lineage>
</organism>
<evidence type="ECO:0000256" key="2">
    <source>
        <dbReference type="PIRNR" id="PIRNR029218"/>
    </source>
</evidence>
<dbReference type="AlphaFoldDB" id="A0A149S7D6"/>
<dbReference type="Pfam" id="PF05016">
    <property type="entry name" value="ParE_toxin"/>
    <property type="match status" value="1"/>
</dbReference>
<dbReference type="EMBL" id="LHZG01000089">
    <property type="protein sequence ID" value="KXV22615.1"/>
    <property type="molecule type" value="Genomic_DNA"/>
</dbReference>
<dbReference type="RefSeq" id="WP_062499644.1">
    <property type="nucleotide sequence ID" value="NZ_LHZG01000089.1"/>
</dbReference>
<dbReference type="InterPro" id="IPR028344">
    <property type="entry name" value="ParE1/4"/>
</dbReference>
<dbReference type="Proteomes" id="UP000075655">
    <property type="component" value="Unassembled WGS sequence"/>
</dbReference>
<dbReference type="InterPro" id="IPR007712">
    <property type="entry name" value="RelE/ParE_toxin"/>
</dbReference>
<dbReference type="PIRSF" id="PIRSF029218">
    <property type="entry name" value="ParE"/>
    <property type="match status" value="1"/>
</dbReference>
<dbReference type="PATRIC" id="fig|442.8.peg.1929"/>
<gene>
    <name evidence="3" type="ORF">AD934_01205</name>
</gene>
<dbReference type="InterPro" id="IPR035093">
    <property type="entry name" value="RelE/ParE_toxin_dom_sf"/>
</dbReference>
<evidence type="ECO:0000313" key="3">
    <source>
        <dbReference type="EMBL" id="KXV22615.1"/>
    </source>
</evidence>
<name>A0A149S7D6_GLUOY</name>
<comment type="similarity">
    <text evidence="2">Belongs to the RelE toxin family.</text>
</comment>